<protein>
    <recommendedName>
        <fullName evidence="3">XRE family transcriptional regulator</fullName>
    </recommendedName>
</protein>
<sequence>MSKYEPPQELPARLLADTEMIEACRQRDFSKIFQLVKHHAGIYPSLIARRCDMTPSRVGEVLSGHRVVKDMTVIERVADGLRIPGRLLGLARRAWEPCDGQQPLLPVSAVVPTWTPPDASSGNAWATSSTDNTTDPEFLIALIESQLPQHYQGANFFGARQTLPPLLHYAQSITGLLETANGATRQGLLRIGGLVAEFLGWLFQDLGDFRTAAYWSDRSMEWAQEAADDHMQSYVLFRKSNQATSRVSAERAVGLARAAQRIPGLTPRITALAVQQDAQGYALMRNPKAALAKFDEAYVLASETDPAGLVTTVDASYCTPTYIEIQRANCWIDLGDPMRAVRLFEKELATLPQVYRNDRGVYLARLARAYAKADEPERGAEAATKALAIVTQTGSARTLAELAAVAKAVAHRREVPEVAVFTEHFEAIRDRFAS</sequence>
<dbReference type="RefSeq" id="WP_275818490.1">
    <property type="nucleotide sequence ID" value="NZ_BAAANM010000006.1"/>
</dbReference>
<gene>
    <name evidence="1" type="ORF">P2L57_26000</name>
</gene>
<dbReference type="SUPFAM" id="SSF48452">
    <property type="entry name" value="TPR-like"/>
    <property type="match status" value="1"/>
</dbReference>
<evidence type="ECO:0008006" key="3">
    <source>
        <dbReference type="Google" id="ProtNLM"/>
    </source>
</evidence>
<proteinExistence type="predicted"/>
<evidence type="ECO:0000313" key="2">
    <source>
        <dbReference type="Proteomes" id="UP001220022"/>
    </source>
</evidence>
<dbReference type="InterPro" id="IPR011990">
    <property type="entry name" value="TPR-like_helical_dom_sf"/>
</dbReference>
<name>A0ABT5Z5D1_9ACTN</name>
<dbReference type="Proteomes" id="UP001220022">
    <property type="component" value="Unassembled WGS sequence"/>
</dbReference>
<evidence type="ECO:0000313" key="1">
    <source>
        <dbReference type="EMBL" id="MDF2259039.1"/>
    </source>
</evidence>
<dbReference type="Gene3D" id="1.25.40.10">
    <property type="entry name" value="Tetratricopeptide repeat domain"/>
    <property type="match status" value="1"/>
</dbReference>
<comment type="caution">
    <text evidence="1">The sequence shown here is derived from an EMBL/GenBank/DDBJ whole genome shotgun (WGS) entry which is preliminary data.</text>
</comment>
<dbReference type="EMBL" id="JARHTQ010000019">
    <property type="protein sequence ID" value="MDF2259039.1"/>
    <property type="molecule type" value="Genomic_DNA"/>
</dbReference>
<organism evidence="1 2">
    <name type="scientific">Streptantibioticus ferralitis</name>
    <dbReference type="NCBI Taxonomy" id="236510"/>
    <lineage>
        <taxon>Bacteria</taxon>
        <taxon>Bacillati</taxon>
        <taxon>Actinomycetota</taxon>
        <taxon>Actinomycetes</taxon>
        <taxon>Kitasatosporales</taxon>
        <taxon>Streptomycetaceae</taxon>
        <taxon>Streptantibioticus</taxon>
    </lineage>
</organism>
<keyword evidence="2" id="KW-1185">Reference proteome</keyword>
<accession>A0ABT5Z5D1</accession>
<reference evidence="1 2" key="1">
    <citation type="submission" date="2023-03" db="EMBL/GenBank/DDBJ databases">
        <title>Draft genome sequence of type strain Streptomyces ferralitis JCM 14344.</title>
        <authorList>
            <person name="Klaysubun C."/>
            <person name="Duangmal K."/>
        </authorList>
    </citation>
    <scope>NUCLEOTIDE SEQUENCE [LARGE SCALE GENOMIC DNA]</scope>
    <source>
        <strain evidence="1 2">JCM 14344</strain>
    </source>
</reference>